<feature type="domain" description="C2H2-type" evidence="10">
    <location>
        <begin position="270"/>
        <end position="297"/>
    </location>
</feature>
<dbReference type="Proteomes" id="UP001642540">
    <property type="component" value="Unassembled WGS sequence"/>
</dbReference>
<evidence type="ECO:0000256" key="2">
    <source>
        <dbReference type="ARBA" id="ARBA00022723"/>
    </source>
</evidence>
<keyword evidence="12" id="KW-1185">Reference proteome</keyword>
<dbReference type="SUPFAM" id="SSF57667">
    <property type="entry name" value="beta-beta-alpha zinc fingers"/>
    <property type="match status" value="6"/>
</dbReference>
<gene>
    <name evidence="11" type="ORF">ODALV1_LOCUS16547</name>
</gene>
<feature type="domain" description="C2H2-type" evidence="10">
    <location>
        <begin position="158"/>
        <end position="186"/>
    </location>
</feature>
<evidence type="ECO:0000313" key="12">
    <source>
        <dbReference type="Proteomes" id="UP001642540"/>
    </source>
</evidence>
<reference evidence="11 12" key="1">
    <citation type="submission" date="2024-08" db="EMBL/GenBank/DDBJ databases">
        <authorList>
            <person name="Cucini C."/>
            <person name="Frati F."/>
        </authorList>
    </citation>
    <scope>NUCLEOTIDE SEQUENCE [LARGE SCALE GENOMIC DNA]</scope>
</reference>
<evidence type="ECO:0000256" key="3">
    <source>
        <dbReference type="ARBA" id="ARBA00022737"/>
    </source>
</evidence>
<evidence type="ECO:0000256" key="8">
    <source>
        <dbReference type="PROSITE-ProRule" id="PRU00042"/>
    </source>
</evidence>
<dbReference type="InterPro" id="IPR036236">
    <property type="entry name" value="Znf_C2H2_sf"/>
</dbReference>
<evidence type="ECO:0000256" key="6">
    <source>
        <dbReference type="ARBA" id="ARBA00023125"/>
    </source>
</evidence>
<sequence length="442" mass="51893">MPRIPENVFKCTICAKVYKHKHSLIIHQNICHNISGPPLYSCTICKKTFNRLGVRDKHVKHVHQKIKNYWCVFCEKQFSTKEVLNRHILSHIGEKPFWCNICNRELGKKEALEIHQKQHNKEKTYKKFRCETCSKSFEYKYKLIRHLQIHNSSRPKPYVCTICKKYFPVNQELKQHAQVVHQKIKKYSCVFCEKQFGYVWNLNRHIIWHVGEKHFWCKTCDIELSTTEALQSHKRLHTKQNLFKCRQCSKAYTTLENLKAHRLNHEPKSFQCVICQKMFSTNRNLESHILIHVNEKPYFCSECDEEFKVKIALTLHLKRGQCSKKKAISSKPFSSKSKTSQAGKIDRQNGDDVMDEGLVQEETENHVEVSISNVSLPGDEESGTLPLNTVPEAVPETNSVRENSKLPEVRVCEVCGEQFSGEKLHKDYGMHIIDKKHYLWKR</sequence>
<feature type="domain" description="C2H2-type" evidence="10">
    <location>
        <begin position="97"/>
        <end position="124"/>
    </location>
</feature>
<feature type="domain" description="C2H2-type" evidence="10">
    <location>
        <begin position="298"/>
        <end position="326"/>
    </location>
</feature>
<keyword evidence="6" id="KW-0238">DNA-binding</keyword>
<keyword evidence="3" id="KW-0677">Repeat</keyword>
<dbReference type="PANTHER" id="PTHR16515:SF49">
    <property type="entry name" value="GASTRULA ZINC FINGER PROTEIN XLCGF49.1-LIKE-RELATED"/>
    <property type="match status" value="1"/>
</dbReference>
<keyword evidence="5" id="KW-0862">Zinc</keyword>
<comment type="subcellular location">
    <subcellularLocation>
        <location evidence="1">Nucleus</location>
    </subcellularLocation>
</comment>
<feature type="domain" description="C2H2-type" evidence="10">
    <location>
        <begin position="243"/>
        <end position="270"/>
    </location>
</feature>
<feature type="domain" description="C2H2-type" evidence="10">
    <location>
        <begin position="215"/>
        <end position="242"/>
    </location>
</feature>
<proteinExistence type="predicted"/>
<comment type="caution">
    <text evidence="11">The sequence shown here is derived from an EMBL/GenBank/DDBJ whole genome shotgun (WGS) entry which is preliminary data.</text>
</comment>
<dbReference type="Gene3D" id="3.30.160.60">
    <property type="entry name" value="Classic Zinc Finger"/>
    <property type="match status" value="10"/>
</dbReference>
<evidence type="ECO:0000256" key="1">
    <source>
        <dbReference type="ARBA" id="ARBA00004123"/>
    </source>
</evidence>
<dbReference type="Pfam" id="PF00096">
    <property type="entry name" value="zf-C2H2"/>
    <property type="match status" value="5"/>
</dbReference>
<dbReference type="SMART" id="SM00355">
    <property type="entry name" value="ZnF_C2H2"/>
    <property type="match status" value="11"/>
</dbReference>
<feature type="domain" description="C2H2-type" evidence="10">
    <location>
        <begin position="187"/>
        <end position="214"/>
    </location>
</feature>
<dbReference type="InterPro" id="IPR050331">
    <property type="entry name" value="Zinc_finger"/>
</dbReference>
<keyword evidence="4 8" id="KW-0863">Zinc-finger</keyword>
<dbReference type="PANTHER" id="PTHR16515">
    <property type="entry name" value="PR DOMAIN ZINC FINGER PROTEIN"/>
    <property type="match status" value="1"/>
</dbReference>
<feature type="domain" description="C2H2-type" evidence="10">
    <location>
        <begin position="9"/>
        <end position="37"/>
    </location>
</feature>
<name>A0ABP1QYP6_9HEXA</name>
<evidence type="ECO:0000313" key="11">
    <source>
        <dbReference type="EMBL" id="CAL8114633.1"/>
    </source>
</evidence>
<feature type="compositionally biased region" description="Low complexity" evidence="9">
    <location>
        <begin position="329"/>
        <end position="340"/>
    </location>
</feature>
<dbReference type="PROSITE" id="PS00028">
    <property type="entry name" value="ZINC_FINGER_C2H2_1"/>
    <property type="match status" value="10"/>
</dbReference>
<accession>A0ABP1QYP6</accession>
<dbReference type="PROSITE" id="PS50157">
    <property type="entry name" value="ZINC_FINGER_C2H2_2"/>
    <property type="match status" value="11"/>
</dbReference>
<protein>
    <recommendedName>
        <fullName evidence="10">C2H2-type domain-containing protein</fullName>
    </recommendedName>
</protein>
<evidence type="ECO:0000256" key="4">
    <source>
        <dbReference type="ARBA" id="ARBA00022771"/>
    </source>
</evidence>
<evidence type="ECO:0000259" key="10">
    <source>
        <dbReference type="PROSITE" id="PS50157"/>
    </source>
</evidence>
<evidence type="ECO:0000256" key="7">
    <source>
        <dbReference type="ARBA" id="ARBA00023242"/>
    </source>
</evidence>
<organism evidence="11 12">
    <name type="scientific">Orchesella dallaii</name>
    <dbReference type="NCBI Taxonomy" id="48710"/>
    <lineage>
        <taxon>Eukaryota</taxon>
        <taxon>Metazoa</taxon>
        <taxon>Ecdysozoa</taxon>
        <taxon>Arthropoda</taxon>
        <taxon>Hexapoda</taxon>
        <taxon>Collembola</taxon>
        <taxon>Entomobryomorpha</taxon>
        <taxon>Entomobryoidea</taxon>
        <taxon>Orchesellidae</taxon>
        <taxon>Orchesellinae</taxon>
        <taxon>Orchesella</taxon>
    </lineage>
</organism>
<evidence type="ECO:0000256" key="9">
    <source>
        <dbReference type="SAM" id="MobiDB-lite"/>
    </source>
</evidence>
<evidence type="ECO:0000256" key="5">
    <source>
        <dbReference type="ARBA" id="ARBA00022833"/>
    </source>
</evidence>
<feature type="domain" description="C2H2-type" evidence="10">
    <location>
        <begin position="69"/>
        <end position="96"/>
    </location>
</feature>
<dbReference type="Pfam" id="PF13894">
    <property type="entry name" value="zf-C2H2_4"/>
    <property type="match status" value="1"/>
</dbReference>
<feature type="region of interest" description="Disordered" evidence="9">
    <location>
        <begin position="329"/>
        <end position="352"/>
    </location>
</feature>
<keyword evidence="7" id="KW-0539">Nucleus</keyword>
<dbReference type="EMBL" id="CAXLJM020000050">
    <property type="protein sequence ID" value="CAL8114633.1"/>
    <property type="molecule type" value="Genomic_DNA"/>
</dbReference>
<keyword evidence="2" id="KW-0479">Metal-binding</keyword>
<dbReference type="InterPro" id="IPR013087">
    <property type="entry name" value="Znf_C2H2_type"/>
</dbReference>
<feature type="domain" description="C2H2-type" evidence="10">
    <location>
        <begin position="128"/>
        <end position="155"/>
    </location>
</feature>
<feature type="domain" description="C2H2-type" evidence="10">
    <location>
        <begin position="40"/>
        <end position="68"/>
    </location>
</feature>
<dbReference type="Pfam" id="PF12874">
    <property type="entry name" value="zf-met"/>
    <property type="match status" value="1"/>
</dbReference>